<keyword evidence="8" id="KW-0902">Two-component regulatory system</keyword>
<proteinExistence type="predicted"/>
<dbReference type="SMART" id="SM00387">
    <property type="entry name" value="HATPase_c"/>
    <property type="match status" value="1"/>
</dbReference>
<sequence length="368" mass="40998">MIIRNHTHSDESAVSGTVEKDWTYAEVLRNLDMGILILDPQQRRMLFANPALGKILPDLGDAPSFNTVAGFFPGIDDASRHGAKPGTINHGRQILGYTIYPVAEKHLCLLVRDITRKTRLESIAQAVNTMDNLGFIFSGIRHEIGNPLNSIKMTASVLRKNLDHFSRENITEYIDRIYHEILRMEYLLKSLKSFSMFEKVDNRPQPLKEFIVHFSSLIRRDLEAKNIRLLTVLPPKEILVLMDPQALHHALLNIVTNAADALAGRPSPCIRIEAQGNGSLAWLTVEDNGCGMNEEQLTQLFQPFCTSKPEGNGLGLVITQKLLAKMNGSLEITSREGIGTRAVIALPLHDRNEPSTLPAHDMETSGLT</sequence>
<evidence type="ECO:0000313" key="11">
    <source>
        <dbReference type="EMBL" id="TYP00164.1"/>
    </source>
</evidence>
<protein>
    <recommendedName>
        <fullName evidence="2">histidine kinase</fullName>
        <ecNumber evidence="2">2.7.13.3</ecNumber>
    </recommendedName>
</protein>
<dbReference type="PANTHER" id="PTHR43065">
    <property type="entry name" value="SENSOR HISTIDINE KINASE"/>
    <property type="match status" value="1"/>
</dbReference>
<keyword evidence="7" id="KW-0067">ATP-binding</keyword>
<dbReference type="SUPFAM" id="SSF55874">
    <property type="entry name" value="ATPase domain of HSP90 chaperone/DNA topoisomerase II/histidine kinase"/>
    <property type="match status" value="1"/>
</dbReference>
<dbReference type="PRINTS" id="PR00344">
    <property type="entry name" value="BCTRLSENSOR"/>
</dbReference>
<keyword evidence="4" id="KW-0808">Transferase</keyword>
<keyword evidence="12" id="KW-1185">Reference proteome</keyword>
<evidence type="ECO:0000256" key="6">
    <source>
        <dbReference type="ARBA" id="ARBA00022777"/>
    </source>
</evidence>
<dbReference type="PROSITE" id="PS50109">
    <property type="entry name" value="HIS_KIN"/>
    <property type="match status" value="1"/>
</dbReference>
<feature type="domain" description="Histidine kinase" evidence="10">
    <location>
        <begin position="139"/>
        <end position="350"/>
    </location>
</feature>
<evidence type="ECO:0000256" key="7">
    <source>
        <dbReference type="ARBA" id="ARBA00022840"/>
    </source>
</evidence>
<dbReference type="InterPro" id="IPR003594">
    <property type="entry name" value="HATPase_dom"/>
</dbReference>
<gene>
    <name evidence="11" type="ORF">EDC39_101325</name>
</gene>
<dbReference type="Proteomes" id="UP000324159">
    <property type="component" value="Unassembled WGS sequence"/>
</dbReference>
<dbReference type="SUPFAM" id="SSF47384">
    <property type="entry name" value="Homodimeric domain of signal transducing histidine kinase"/>
    <property type="match status" value="1"/>
</dbReference>
<dbReference type="EC" id="2.7.13.3" evidence="2"/>
<evidence type="ECO:0000256" key="3">
    <source>
        <dbReference type="ARBA" id="ARBA00022553"/>
    </source>
</evidence>
<dbReference type="InterPro" id="IPR005467">
    <property type="entry name" value="His_kinase_dom"/>
</dbReference>
<dbReference type="OrthoDB" id="9773941at2"/>
<dbReference type="InterPro" id="IPR003661">
    <property type="entry name" value="HisK_dim/P_dom"/>
</dbReference>
<evidence type="ECO:0000313" key="12">
    <source>
        <dbReference type="Proteomes" id="UP000324159"/>
    </source>
</evidence>
<dbReference type="GO" id="GO:0000155">
    <property type="term" value="F:phosphorelay sensor kinase activity"/>
    <property type="evidence" value="ECO:0007669"/>
    <property type="project" value="InterPro"/>
</dbReference>
<dbReference type="GO" id="GO:0005524">
    <property type="term" value="F:ATP binding"/>
    <property type="evidence" value="ECO:0007669"/>
    <property type="project" value="UniProtKB-KW"/>
</dbReference>
<keyword evidence="5" id="KW-0547">Nucleotide-binding</keyword>
<evidence type="ECO:0000256" key="5">
    <source>
        <dbReference type="ARBA" id="ARBA00022741"/>
    </source>
</evidence>
<evidence type="ECO:0000256" key="2">
    <source>
        <dbReference type="ARBA" id="ARBA00012438"/>
    </source>
</evidence>
<dbReference type="Pfam" id="PF00512">
    <property type="entry name" value="HisKA"/>
    <property type="match status" value="1"/>
</dbReference>
<dbReference type="Gene3D" id="3.30.565.10">
    <property type="entry name" value="Histidine kinase-like ATPase, C-terminal domain"/>
    <property type="match status" value="1"/>
</dbReference>
<keyword evidence="3" id="KW-0597">Phosphoprotein</keyword>
<dbReference type="InterPro" id="IPR036097">
    <property type="entry name" value="HisK_dim/P_sf"/>
</dbReference>
<dbReference type="EMBL" id="VNIB01000001">
    <property type="protein sequence ID" value="TYP00164.1"/>
    <property type="molecule type" value="Genomic_DNA"/>
</dbReference>
<organism evidence="11 12">
    <name type="scientific">Geothermobacter ehrlichii</name>
    <dbReference type="NCBI Taxonomy" id="213224"/>
    <lineage>
        <taxon>Bacteria</taxon>
        <taxon>Pseudomonadati</taxon>
        <taxon>Thermodesulfobacteriota</taxon>
        <taxon>Desulfuromonadia</taxon>
        <taxon>Desulfuromonadales</taxon>
        <taxon>Geothermobacteraceae</taxon>
        <taxon>Geothermobacter</taxon>
    </lineage>
</organism>
<dbReference type="PANTHER" id="PTHR43065:SF10">
    <property type="entry name" value="PEROXIDE STRESS-ACTIVATED HISTIDINE KINASE MAK3"/>
    <property type="match status" value="1"/>
</dbReference>
<name>A0A5D3WP96_9BACT</name>
<dbReference type="SMART" id="SM00388">
    <property type="entry name" value="HisKA"/>
    <property type="match status" value="1"/>
</dbReference>
<dbReference type="InterPro" id="IPR036890">
    <property type="entry name" value="HATPase_C_sf"/>
</dbReference>
<evidence type="ECO:0000256" key="1">
    <source>
        <dbReference type="ARBA" id="ARBA00000085"/>
    </source>
</evidence>
<dbReference type="InterPro" id="IPR004358">
    <property type="entry name" value="Sig_transdc_His_kin-like_C"/>
</dbReference>
<reference evidence="11 12" key="1">
    <citation type="submission" date="2019-07" db="EMBL/GenBank/DDBJ databases">
        <title>Genomic Encyclopedia of Type Strains, Phase IV (KMG-IV): sequencing the most valuable type-strain genomes for metagenomic binning, comparative biology and taxonomic classification.</title>
        <authorList>
            <person name="Goeker M."/>
        </authorList>
    </citation>
    <scope>NUCLEOTIDE SEQUENCE [LARGE SCALE GENOMIC DNA]</scope>
    <source>
        <strain evidence="11 12">SS015</strain>
    </source>
</reference>
<evidence type="ECO:0000259" key="10">
    <source>
        <dbReference type="PROSITE" id="PS50109"/>
    </source>
</evidence>
<comment type="caution">
    <text evidence="11">The sequence shown here is derived from an EMBL/GenBank/DDBJ whole genome shotgun (WGS) entry which is preliminary data.</text>
</comment>
<keyword evidence="6" id="KW-0418">Kinase</keyword>
<evidence type="ECO:0000256" key="4">
    <source>
        <dbReference type="ARBA" id="ARBA00022679"/>
    </source>
</evidence>
<evidence type="ECO:0000256" key="8">
    <source>
        <dbReference type="ARBA" id="ARBA00023012"/>
    </source>
</evidence>
<dbReference type="CDD" id="cd00082">
    <property type="entry name" value="HisKA"/>
    <property type="match status" value="1"/>
</dbReference>
<dbReference type="Gene3D" id="1.10.287.130">
    <property type="match status" value="1"/>
</dbReference>
<evidence type="ECO:0000256" key="9">
    <source>
        <dbReference type="SAM" id="MobiDB-lite"/>
    </source>
</evidence>
<dbReference type="RefSeq" id="WP_148894348.1">
    <property type="nucleotide sequence ID" value="NZ_VNIB01000001.1"/>
</dbReference>
<comment type="catalytic activity">
    <reaction evidence="1">
        <text>ATP + protein L-histidine = ADP + protein N-phospho-L-histidine.</text>
        <dbReference type="EC" id="2.7.13.3"/>
    </reaction>
</comment>
<accession>A0A5D3WP96</accession>
<dbReference type="AlphaFoldDB" id="A0A5D3WP96"/>
<dbReference type="Pfam" id="PF02518">
    <property type="entry name" value="HATPase_c"/>
    <property type="match status" value="1"/>
</dbReference>
<feature type="region of interest" description="Disordered" evidence="9">
    <location>
        <begin position="349"/>
        <end position="368"/>
    </location>
</feature>